<evidence type="ECO:0000313" key="2">
    <source>
        <dbReference type="Proteomes" id="UP001237642"/>
    </source>
</evidence>
<dbReference type="PANTHER" id="PTHR33625:SF4">
    <property type="entry name" value="OS08G0179900 PROTEIN"/>
    <property type="match status" value="1"/>
</dbReference>
<reference evidence="1" key="1">
    <citation type="submission" date="2023-02" db="EMBL/GenBank/DDBJ databases">
        <title>Genome of toxic invasive species Heracleum sosnowskyi carries increased number of genes despite the absence of recent whole-genome duplications.</title>
        <authorList>
            <person name="Schelkunov M."/>
            <person name="Shtratnikova V."/>
            <person name="Makarenko M."/>
            <person name="Klepikova A."/>
            <person name="Omelchenko D."/>
            <person name="Novikova G."/>
            <person name="Obukhova E."/>
            <person name="Bogdanov V."/>
            <person name="Penin A."/>
            <person name="Logacheva M."/>
        </authorList>
    </citation>
    <scope>NUCLEOTIDE SEQUENCE</scope>
    <source>
        <strain evidence="1">Hsosn_3</strain>
        <tissue evidence="1">Leaf</tissue>
    </source>
</reference>
<protein>
    <submittedName>
        <fullName evidence="1">HEAT repeat-containing</fullName>
    </submittedName>
</protein>
<sequence length="288" mass="31171">MGGGAAMRAAAKVAGMNMGLRGVPGAEHPFAAAARKAVSPVKAFFNTNQTRAYWDDSNIEEWELAGGEEELMTEEARLVFGGAPTLKEAQDATFQLKEAVNKAYDLSTDEVFSNDESKFKALLNSEDLESIACVVKDTTSPTLPTQAMQAFRLLNENTVAQQVVASIACDPNVWNAVLQNEALVGFLRSQKSSSEMDASSEKSAEDMSELEYCNSEDMNVIENIVLNMKETVVEMMNSLSDYFQNLFGGTVAPDGSVVTNTIDKDKAMSASFMGLAVMVLMVVVLDRP</sequence>
<evidence type="ECO:0000313" key="1">
    <source>
        <dbReference type="EMBL" id="KAK1391211.1"/>
    </source>
</evidence>
<name>A0AAD8IUR4_9APIA</name>
<keyword evidence="2" id="KW-1185">Reference proteome</keyword>
<dbReference type="PANTHER" id="PTHR33625">
    <property type="entry name" value="OS08G0179900 PROTEIN"/>
    <property type="match status" value="1"/>
</dbReference>
<proteinExistence type="predicted"/>
<organism evidence="1 2">
    <name type="scientific">Heracleum sosnowskyi</name>
    <dbReference type="NCBI Taxonomy" id="360622"/>
    <lineage>
        <taxon>Eukaryota</taxon>
        <taxon>Viridiplantae</taxon>
        <taxon>Streptophyta</taxon>
        <taxon>Embryophyta</taxon>
        <taxon>Tracheophyta</taxon>
        <taxon>Spermatophyta</taxon>
        <taxon>Magnoliopsida</taxon>
        <taxon>eudicotyledons</taxon>
        <taxon>Gunneridae</taxon>
        <taxon>Pentapetalae</taxon>
        <taxon>asterids</taxon>
        <taxon>campanulids</taxon>
        <taxon>Apiales</taxon>
        <taxon>Apiaceae</taxon>
        <taxon>Apioideae</taxon>
        <taxon>apioid superclade</taxon>
        <taxon>Tordylieae</taxon>
        <taxon>Tordyliinae</taxon>
        <taxon>Heracleum</taxon>
    </lineage>
</organism>
<dbReference type="AlphaFoldDB" id="A0AAD8IUR4"/>
<gene>
    <name evidence="1" type="ORF">POM88_010267</name>
</gene>
<reference evidence="1" key="2">
    <citation type="submission" date="2023-05" db="EMBL/GenBank/DDBJ databases">
        <authorList>
            <person name="Schelkunov M.I."/>
        </authorList>
    </citation>
    <scope>NUCLEOTIDE SEQUENCE</scope>
    <source>
        <strain evidence="1">Hsosn_3</strain>
        <tissue evidence="1">Leaf</tissue>
    </source>
</reference>
<dbReference type="Proteomes" id="UP001237642">
    <property type="component" value="Unassembled WGS sequence"/>
</dbReference>
<dbReference type="EMBL" id="JAUIZM010000003">
    <property type="protein sequence ID" value="KAK1391211.1"/>
    <property type="molecule type" value="Genomic_DNA"/>
</dbReference>
<accession>A0AAD8IUR4</accession>
<comment type="caution">
    <text evidence="1">The sequence shown here is derived from an EMBL/GenBank/DDBJ whole genome shotgun (WGS) entry which is preliminary data.</text>
</comment>